<accession>A0A0G1YEV2</accession>
<evidence type="ECO:0000313" key="3">
    <source>
        <dbReference type="Proteomes" id="UP000033870"/>
    </source>
</evidence>
<dbReference type="Gene3D" id="3.40.1160.10">
    <property type="entry name" value="Acetylglutamate kinase-like"/>
    <property type="match status" value="1"/>
</dbReference>
<name>A0A0G1YEV2_9BACT</name>
<protein>
    <recommendedName>
        <fullName evidence="1">Aspartate/glutamate/uridylate kinase domain-containing protein</fullName>
    </recommendedName>
</protein>
<evidence type="ECO:0000313" key="2">
    <source>
        <dbReference type="EMBL" id="KKW42003.1"/>
    </source>
</evidence>
<dbReference type="STRING" id="1619044.UY92_C0011G0025"/>
<feature type="domain" description="Aspartate/glutamate/uridylate kinase" evidence="1">
    <location>
        <begin position="7"/>
        <end position="206"/>
    </location>
</feature>
<proteinExistence type="predicted"/>
<gene>
    <name evidence="2" type="ORF">UY92_C0011G0025</name>
</gene>
<dbReference type="InterPro" id="IPR001048">
    <property type="entry name" value="Asp/Glu/Uridylate_kinase"/>
</dbReference>
<comment type="caution">
    <text evidence="2">The sequence shown here is derived from an EMBL/GenBank/DDBJ whole genome shotgun (WGS) entry which is preliminary data.</text>
</comment>
<dbReference type="SUPFAM" id="SSF53633">
    <property type="entry name" value="Carbamate kinase-like"/>
    <property type="match status" value="1"/>
</dbReference>
<reference evidence="2 3" key="1">
    <citation type="journal article" date="2015" name="Nature">
        <title>rRNA introns, odd ribosomes, and small enigmatic genomes across a large radiation of phyla.</title>
        <authorList>
            <person name="Brown C.T."/>
            <person name="Hug L.A."/>
            <person name="Thomas B.C."/>
            <person name="Sharon I."/>
            <person name="Castelle C.J."/>
            <person name="Singh A."/>
            <person name="Wilkins M.J."/>
            <person name="Williams K.H."/>
            <person name="Banfield J.F."/>
        </authorList>
    </citation>
    <scope>NUCLEOTIDE SEQUENCE [LARGE SCALE GENOMIC DNA]</scope>
</reference>
<dbReference type="EMBL" id="LCRX01000011">
    <property type="protein sequence ID" value="KKW42003.1"/>
    <property type="molecule type" value="Genomic_DNA"/>
</dbReference>
<dbReference type="AlphaFoldDB" id="A0A0G1YEV2"/>
<evidence type="ECO:0000259" key="1">
    <source>
        <dbReference type="Pfam" id="PF00696"/>
    </source>
</evidence>
<organism evidence="2 3">
    <name type="scientific">Candidatus Magasanikbacteria bacterium GW2011_GWA2_56_11</name>
    <dbReference type="NCBI Taxonomy" id="1619044"/>
    <lineage>
        <taxon>Bacteria</taxon>
        <taxon>Candidatus Magasanikiibacteriota</taxon>
    </lineage>
</organism>
<dbReference type="Pfam" id="PF00696">
    <property type="entry name" value="AA_kinase"/>
    <property type="match status" value="1"/>
</dbReference>
<dbReference type="InterPro" id="IPR036393">
    <property type="entry name" value="AceGlu_kinase-like_sf"/>
</dbReference>
<dbReference type="Proteomes" id="UP000033870">
    <property type="component" value="Unassembled WGS sequence"/>
</dbReference>
<sequence length="229" mass="25497">MPSIPKILSVGGSIIIPKTGFDIAFLKRFRALILSRVKKGERFVLVTGGGATCRQYQEAAAQVRKLTPDDLDWMGIYTTIYNAQFVRLLFKEYAYPEIITNPHRKVNTAKPIIMAAGEKPGASSDIDAVELAHTYGAKEVFNLSNVEYVYDRDPNKYHDAVRIEAIDWASFRRDIVGTKWVPGFNAPFDPTASAKAQKYGLKVSIVRGTDLPEVAKALRGRKFRGTVIS</sequence>